<proteinExistence type="predicted"/>
<accession>A0A8S1F7E8</accession>
<comment type="caution">
    <text evidence="4">The sequence shown here is derived from an EMBL/GenBank/DDBJ whole genome shotgun (WGS) entry which is preliminary data.</text>
</comment>
<feature type="compositionally biased region" description="Polar residues" evidence="1">
    <location>
        <begin position="91"/>
        <end position="100"/>
    </location>
</feature>
<reference evidence="4 5" key="1">
    <citation type="submission" date="2020-04" db="EMBL/GenBank/DDBJ databases">
        <authorList>
            <person name="Laetsch R D."/>
            <person name="Stevens L."/>
            <person name="Kumar S."/>
            <person name="Blaxter L. M."/>
        </authorList>
    </citation>
    <scope>NUCLEOTIDE SEQUENCE [LARGE SCALE GENOMIC DNA]</scope>
</reference>
<protein>
    <recommendedName>
        <fullName evidence="3">SXP/RAL-2 family protein Ani s 5-like cation-binding domain-containing protein</fullName>
    </recommendedName>
</protein>
<keyword evidence="5" id="KW-1185">Reference proteome</keyword>
<feature type="chain" id="PRO_5035921615" description="SXP/RAL-2 family protein Ani s 5-like cation-binding domain-containing protein" evidence="2">
    <location>
        <begin position="19"/>
        <end position="353"/>
    </location>
</feature>
<dbReference type="Proteomes" id="UP000494206">
    <property type="component" value="Unassembled WGS sequence"/>
</dbReference>
<feature type="signal peptide" evidence="2">
    <location>
        <begin position="1"/>
        <end position="18"/>
    </location>
</feature>
<evidence type="ECO:0000256" key="2">
    <source>
        <dbReference type="SAM" id="SignalP"/>
    </source>
</evidence>
<name>A0A8S1F7E8_9PELO</name>
<feature type="compositionally biased region" description="Polar residues" evidence="1">
    <location>
        <begin position="50"/>
        <end position="83"/>
    </location>
</feature>
<feature type="compositionally biased region" description="Low complexity" evidence="1">
    <location>
        <begin position="133"/>
        <end position="142"/>
    </location>
</feature>
<evidence type="ECO:0000313" key="5">
    <source>
        <dbReference type="Proteomes" id="UP000494206"/>
    </source>
</evidence>
<evidence type="ECO:0000313" key="4">
    <source>
        <dbReference type="EMBL" id="CAB3409669.1"/>
    </source>
</evidence>
<dbReference type="InterPro" id="IPR003677">
    <property type="entry name" value="ANIS5_cation-bd"/>
</dbReference>
<evidence type="ECO:0000259" key="3">
    <source>
        <dbReference type="Pfam" id="PF02520"/>
    </source>
</evidence>
<evidence type="ECO:0000256" key="1">
    <source>
        <dbReference type="SAM" id="MobiDB-lite"/>
    </source>
</evidence>
<dbReference type="AlphaFoldDB" id="A0A8S1F7E8"/>
<dbReference type="Pfam" id="PF02520">
    <property type="entry name" value="ANIS5_cation-bd"/>
    <property type="match status" value="1"/>
</dbReference>
<keyword evidence="2" id="KW-0732">Signal</keyword>
<feature type="region of interest" description="Disordered" evidence="1">
    <location>
        <begin position="21"/>
        <end position="152"/>
    </location>
</feature>
<sequence>MSYYSLIVLSVVIYLVAARPGSRQETRGQEMDSLQTENGQQGFPFNGQQSPTGVQGQSGVFGRQNGQPSRNGQTGLNNFTGQPGTLGGQQNGALPQSSEGDWQGFGGQQSGQQFQGGQSGPEGFNRQTGGFENRQNGQQMQNGNGGRQGFGSRRDFQERIDLLVDMLKTIAKTDENLEVDGEKQLMQTCCYQNEDDCSKDESTKEINSQNIDDFSQNIAMSKDNNLKMVNIQNECDDDDDIQLIAFNERDYEAELDKWAKAYNVENERNKMKAEEAARFKKAEKEMKEMIANLPKVYDLWKKILADKSKTRKEMAEAILKLSDEHPAEVRNLLWLNGNVKELLHDYQRSKGYH</sequence>
<feature type="domain" description="SXP/RAL-2 family protein Ani s 5-like cation-binding" evidence="3">
    <location>
        <begin position="249"/>
        <end position="336"/>
    </location>
</feature>
<organism evidence="4 5">
    <name type="scientific">Caenorhabditis bovis</name>
    <dbReference type="NCBI Taxonomy" id="2654633"/>
    <lineage>
        <taxon>Eukaryota</taxon>
        <taxon>Metazoa</taxon>
        <taxon>Ecdysozoa</taxon>
        <taxon>Nematoda</taxon>
        <taxon>Chromadorea</taxon>
        <taxon>Rhabditida</taxon>
        <taxon>Rhabditina</taxon>
        <taxon>Rhabditomorpha</taxon>
        <taxon>Rhabditoidea</taxon>
        <taxon>Rhabditidae</taxon>
        <taxon>Peloderinae</taxon>
        <taxon>Caenorhabditis</taxon>
    </lineage>
</organism>
<feature type="compositionally biased region" description="Low complexity" evidence="1">
    <location>
        <begin position="38"/>
        <end position="49"/>
    </location>
</feature>
<gene>
    <name evidence="4" type="ORF">CBOVIS_LOCUS11295</name>
</gene>
<dbReference type="EMBL" id="CADEPM010000009">
    <property type="protein sequence ID" value="CAB3409669.1"/>
    <property type="molecule type" value="Genomic_DNA"/>
</dbReference>